<dbReference type="InterPro" id="IPR050553">
    <property type="entry name" value="Thioredoxin_ResA/DsbE_sf"/>
</dbReference>
<comment type="caution">
    <text evidence="4">The sequence shown here is derived from an EMBL/GenBank/DDBJ whole genome shotgun (WGS) entry which is preliminary data.</text>
</comment>
<dbReference type="AlphaFoldDB" id="A0A917IYV1"/>
<proteinExistence type="predicted"/>
<dbReference type="InterPro" id="IPR013766">
    <property type="entry name" value="Thioredoxin_domain"/>
</dbReference>
<dbReference type="InterPro" id="IPR025380">
    <property type="entry name" value="DUF4369"/>
</dbReference>
<dbReference type="PROSITE" id="PS00194">
    <property type="entry name" value="THIOREDOXIN_1"/>
    <property type="match status" value="1"/>
</dbReference>
<dbReference type="GO" id="GO:0016209">
    <property type="term" value="F:antioxidant activity"/>
    <property type="evidence" value="ECO:0007669"/>
    <property type="project" value="InterPro"/>
</dbReference>
<dbReference type="GO" id="GO:0016491">
    <property type="term" value="F:oxidoreductase activity"/>
    <property type="evidence" value="ECO:0007669"/>
    <property type="project" value="InterPro"/>
</dbReference>
<dbReference type="SUPFAM" id="SSF52833">
    <property type="entry name" value="Thioredoxin-like"/>
    <property type="match status" value="1"/>
</dbReference>
<organism evidence="4 5">
    <name type="scientific">Filimonas zeae</name>
    <dbReference type="NCBI Taxonomy" id="1737353"/>
    <lineage>
        <taxon>Bacteria</taxon>
        <taxon>Pseudomonadati</taxon>
        <taxon>Bacteroidota</taxon>
        <taxon>Chitinophagia</taxon>
        <taxon>Chitinophagales</taxon>
        <taxon>Chitinophagaceae</taxon>
        <taxon>Filimonas</taxon>
    </lineage>
</organism>
<dbReference type="PANTHER" id="PTHR42852:SF13">
    <property type="entry name" value="PROTEIN DIPZ"/>
    <property type="match status" value="1"/>
</dbReference>
<sequence>MRSKLLTSTLVISSLFFNNSSVFAQKAKKGFVINGHISGSEKGTKIYLTTIKEQTFLDSCITDNGHFTFRGYVSRPTSCRIECGNEDAVIELENTTFQFTAPLKRMQYHAVITGGKEQDLSNQLRALQRPQDSLALLFLDSINNKLYKDKEDKKRLNNAYYAAGDSAQNIYVDFGKRHPNSYLGLDILYRNRISIGKDTIRMLLAEVNKPLTGSAEAIGLHAFAYGNLAEKGQPFIDFKARTLEGEVFTLSGLKGRYILLNFWNPGCAPCLWEFKEINKHYNRLKDKLTIVSFNISPNKDYWAATSKKANIQWTNVSDLEGDNGKIKTQYNVQGIPTSYLINKEGIIVETFLAFNEDTFIKRIEEITNQTAL</sequence>
<dbReference type="PANTHER" id="PTHR42852">
    <property type="entry name" value="THIOL:DISULFIDE INTERCHANGE PROTEIN DSBE"/>
    <property type="match status" value="1"/>
</dbReference>
<name>A0A917IYV1_9BACT</name>
<feature type="chain" id="PRO_5037942396" description="Thioredoxin domain-containing protein" evidence="2">
    <location>
        <begin position="25"/>
        <end position="372"/>
    </location>
</feature>
<dbReference type="RefSeq" id="WP_188953095.1">
    <property type="nucleotide sequence ID" value="NZ_BMIB01000003.1"/>
</dbReference>
<gene>
    <name evidence="4" type="ORF">GCM10011379_27170</name>
</gene>
<keyword evidence="1" id="KW-0676">Redox-active center</keyword>
<dbReference type="Gene3D" id="3.40.30.10">
    <property type="entry name" value="Glutaredoxin"/>
    <property type="match status" value="1"/>
</dbReference>
<keyword evidence="2" id="KW-0732">Signal</keyword>
<dbReference type="InterPro" id="IPR036249">
    <property type="entry name" value="Thioredoxin-like_sf"/>
</dbReference>
<keyword evidence="5" id="KW-1185">Reference proteome</keyword>
<evidence type="ECO:0000259" key="3">
    <source>
        <dbReference type="PROSITE" id="PS51352"/>
    </source>
</evidence>
<reference evidence="4" key="2">
    <citation type="submission" date="2020-09" db="EMBL/GenBank/DDBJ databases">
        <authorList>
            <person name="Sun Q."/>
            <person name="Zhou Y."/>
        </authorList>
    </citation>
    <scope>NUCLEOTIDE SEQUENCE</scope>
    <source>
        <strain evidence="4">CGMCC 1.15290</strain>
    </source>
</reference>
<feature type="signal peptide" evidence="2">
    <location>
        <begin position="1"/>
        <end position="24"/>
    </location>
</feature>
<protein>
    <recommendedName>
        <fullName evidence="3">Thioredoxin domain-containing protein</fullName>
    </recommendedName>
</protein>
<dbReference type="Pfam" id="PF00578">
    <property type="entry name" value="AhpC-TSA"/>
    <property type="match status" value="1"/>
</dbReference>
<dbReference type="EMBL" id="BMIB01000003">
    <property type="protein sequence ID" value="GGH69665.1"/>
    <property type="molecule type" value="Genomic_DNA"/>
</dbReference>
<dbReference type="Proteomes" id="UP000627292">
    <property type="component" value="Unassembled WGS sequence"/>
</dbReference>
<feature type="domain" description="Thioredoxin" evidence="3">
    <location>
        <begin position="229"/>
        <end position="368"/>
    </location>
</feature>
<accession>A0A917IYV1</accession>
<dbReference type="Pfam" id="PF14289">
    <property type="entry name" value="DUF4369"/>
    <property type="match status" value="1"/>
</dbReference>
<evidence type="ECO:0000256" key="1">
    <source>
        <dbReference type="ARBA" id="ARBA00023284"/>
    </source>
</evidence>
<dbReference type="InterPro" id="IPR017937">
    <property type="entry name" value="Thioredoxin_CS"/>
</dbReference>
<dbReference type="InterPro" id="IPR000866">
    <property type="entry name" value="AhpC/TSA"/>
</dbReference>
<dbReference type="PROSITE" id="PS51352">
    <property type="entry name" value="THIOREDOXIN_2"/>
    <property type="match status" value="1"/>
</dbReference>
<evidence type="ECO:0000313" key="5">
    <source>
        <dbReference type="Proteomes" id="UP000627292"/>
    </source>
</evidence>
<dbReference type="CDD" id="cd02966">
    <property type="entry name" value="TlpA_like_family"/>
    <property type="match status" value="1"/>
</dbReference>
<evidence type="ECO:0000256" key="2">
    <source>
        <dbReference type="SAM" id="SignalP"/>
    </source>
</evidence>
<reference evidence="4" key="1">
    <citation type="journal article" date="2014" name="Int. J. Syst. Evol. Microbiol.">
        <title>Complete genome sequence of Corynebacterium casei LMG S-19264T (=DSM 44701T), isolated from a smear-ripened cheese.</title>
        <authorList>
            <consortium name="US DOE Joint Genome Institute (JGI-PGF)"/>
            <person name="Walter F."/>
            <person name="Albersmeier A."/>
            <person name="Kalinowski J."/>
            <person name="Ruckert C."/>
        </authorList>
    </citation>
    <scope>NUCLEOTIDE SEQUENCE</scope>
    <source>
        <strain evidence="4">CGMCC 1.15290</strain>
    </source>
</reference>
<evidence type="ECO:0000313" key="4">
    <source>
        <dbReference type="EMBL" id="GGH69665.1"/>
    </source>
</evidence>